<dbReference type="OrthoDB" id="9442170at2759"/>
<organism evidence="4">
    <name type="scientific">Oikopleura dioica</name>
    <name type="common">Tunicate</name>
    <dbReference type="NCBI Taxonomy" id="34765"/>
    <lineage>
        <taxon>Eukaryota</taxon>
        <taxon>Metazoa</taxon>
        <taxon>Chordata</taxon>
        <taxon>Tunicata</taxon>
        <taxon>Appendicularia</taxon>
        <taxon>Copelata</taxon>
        <taxon>Oikopleuridae</taxon>
        <taxon>Oikopleura</taxon>
    </lineage>
</organism>
<evidence type="ECO:0000256" key="3">
    <source>
        <dbReference type="SAM" id="MobiDB-lite"/>
    </source>
</evidence>
<dbReference type="InParanoid" id="E4WU42"/>
<proteinExistence type="inferred from homology"/>
<keyword evidence="5" id="KW-1185">Reference proteome</keyword>
<sequence>MASFQLVMEISFEEITNFTIFLEDEKIVKFLEADSCHRYSDKYLLATTLIYASRTKRNPLSVDDFYCLLYLANDMEEDIEFKNEILPWCLGTEWESQWRSFNLRKEHLWKKMGYRALVSLELLEEIIFYGEFCQKSWVWKRSRHNDHGGALRDHHRPRCENIISPRGPRRSPMGCHYQKHSSEMKRTSISASSGYFTDSSDEKGGKGGLLGEISILSEDYNKENSP</sequence>
<accession>E4WU42</accession>
<dbReference type="Proteomes" id="UP000001307">
    <property type="component" value="Unassembled WGS sequence"/>
</dbReference>
<keyword evidence="2" id="KW-0131">Cell cycle</keyword>
<dbReference type="AlphaFoldDB" id="E4WU42"/>
<feature type="region of interest" description="Disordered" evidence="3">
    <location>
        <begin position="181"/>
        <end position="209"/>
    </location>
</feature>
<feature type="compositionally biased region" description="Polar residues" evidence="3">
    <location>
        <begin position="187"/>
        <end position="197"/>
    </location>
</feature>
<evidence type="ECO:0000256" key="2">
    <source>
        <dbReference type="ARBA" id="ARBA00023306"/>
    </source>
</evidence>
<dbReference type="PANTHER" id="PTHR31545:SF5">
    <property type="entry name" value="SPEEDY PROTEIN A"/>
    <property type="match status" value="1"/>
</dbReference>
<name>E4WU42_OIKDI</name>
<dbReference type="GO" id="GO:0019901">
    <property type="term" value="F:protein kinase binding"/>
    <property type="evidence" value="ECO:0007669"/>
    <property type="project" value="InterPro"/>
</dbReference>
<comment type="similarity">
    <text evidence="1">Belongs to the Speedy/Ringo family.</text>
</comment>
<evidence type="ECO:0000256" key="1">
    <source>
        <dbReference type="ARBA" id="ARBA00010932"/>
    </source>
</evidence>
<reference evidence="4" key="1">
    <citation type="journal article" date="2010" name="Science">
        <title>Plasticity of animal genome architecture unmasked by rapid evolution of a pelagic tunicate.</title>
        <authorList>
            <person name="Denoeud F."/>
            <person name="Henriet S."/>
            <person name="Mungpakdee S."/>
            <person name="Aury J.M."/>
            <person name="Da Silva C."/>
            <person name="Brinkmann H."/>
            <person name="Mikhaleva J."/>
            <person name="Olsen L.C."/>
            <person name="Jubin C."/>
            <person name="Canestro C."/>
            <person name="Bouquet J.M."/>
            <person name="Danks G."/>
            <person name="Poulain J."/>
            <person name="Campsteijn C."/>
            <person name="Adamski M."/>
            <person name="Cross I."/>
            <person name="Yadetie F."/>
            <person name="Muffato M."/>
            <person name="Louis A."/>
            <person name="Butcher S."/>
            <person name="Tsagkogeorga G."/>
            <person name="Konrad A."/>
            <person name="Singh S."/>
            <person name="Jensen M.F."/>
            <person name="Cong E.H."/>
            <person name="Eikeseth-Otteraa H."/>
            <person name="Noel B."/>
            <person name="Anthouard V."/>
            <person name="Porcel B.M."/>
            <person name="Kachouri-Lafond R."/>
            <person name="Nishino A."/>
            <person name="Ugolini M."/>
            <person name="Chourrout P."/>
            <person name="Nishida H."/>
            <person name="Aasland R."/>
            <person name="Huzurbazar S."/>
            <person name="Westhof E."/>
            <person name="Delsuc F."/>
            <person name="Lehrach H."/>
            <person name="Reinhardt R."/>
            <person name="Weissenbach J."/>
            <person name="Roy S.W."/>
            <person name="Artiguenave F."/>
            <person name="Postlethwait J.H."/>
            <person name="Manak J.R."/>
            <person name="Thompson E.M."/>
            <person name="Jaillon O."/>
            <person name="Du Pasquier L."/>
            <person name="Boudinot P."/>
            <person name="Liberles D.A."/>
            <person name="Volff J.N."/>
            <person name="Philippe H."/>
            <person name="Lenhard B."/>
            <person name="Roest Crollius H."/>
            <person name="Wincker P."/>
            <person name="Chourrout D."/>
        </authorList>
    </citation>
    <scope>NUCLEOTIDE SEQUENCE [LARGE SCALE GENOMIC DNA]</scope>
</reference>
<dbReference type="InterPro" id="IPR020984">
    <property type="entry name" value="Speedy"/>
</dbReference>
<evidence type="ECO:0000313" key="5">
    <source>
        <dbReference type="Proteomes" id="UP000001307"/>
    </source>
</evidence>
<dbReference type="InterPro" id="IPR052316">
    <property type="entry name" value="Speedy-Ringo_regulator"/>
</dbReference>
<protein>
    <submittedName>
        <fullName evidence="4">Uncharacterized protein</fullName>
    </submittedName>
</protein>
<dbReference type="EMBL" id="FN653016">
    <property type="protein sequence ID" value="CBY06988.1"/>
    <property type="molecule type" value="Genomic_DNA"/>
</dbReference>
<evidence type="ECO:0000313" key="4">
    <source>
        <dbReference type="EMBL" id="CBY06988.1"/>
    </source>
</evidence>
<dbReference type="Pfam" id="PF11357">
    <property type="entry name" value="Spy1"/>
    <property type="match status" value="1"/>
</dbReference>
<dbReference type="PANTHER" id="PTHR31545">
    <property type="entry name" value="SEEDY PROTEIN A/C FAMILY MEMBER"/>
    <property type="match status" value="1"/>
</dbReference>
<gene>
    <name evidence="4" type="ORF">GSOID_T00006065001</name>
</gene>